<dbReference type="EMBL" id="JANKAS010000001">
    <property type="protein sequence ID" value="MCR1897754.1"/>
    <property type="molecule type" value="Genomic_DNA"/>
</dbReference>
<dbReference type="Proteomes" id="UP001205748">
    <property type="component" value="Unassembled WGS sequence"/>
</dbReference>
<dbReference type="Pfam" id="PF07293">
    <property type="entry name" value="DUF1450"/>
    <property type="match status" value="1"/>
</dbReference>
<protein>
    <submittedName>
        <fullName evidence="1">YuzB family protein</fullName>
    </submittedName>
</protein>
<proteinExistence type="predicted"/>
<accession>A0AAE3HEM9</accession>
<dbReference type="AlphaFoldDB" id="A0AAE3HEM9"/>
<name>A0AAE3HEM9_9FIRM</name>
<dbReference type="InterPro" id="IPR009910">
    <property type="entry name" value="DUF1450"/>
</dbReference>
<dbReference type="RefSeq" id="WP_257529170.1">
    <property type="nucleotide sequence ID" value="NZ_JANKAS010000001.1"/>
</dbReference>
<evidence type="ECO:0000313" key="2">
    <source>
        <dbReference type="Proteomes" id="UP001205748"/>
    </source>
</evidence>
<reference evidence="1" key="1">
    <citation type="submission" date="2022-07" db="EMBL/GenBank/DDBJ databases">
        <title>Enhanced cultured diversity of the mouse gut microbiota enables custom-made synthetic communities.</title>
        <authorList>
            <person name="Afrizal A."/>
        </authorList>
    </citation>
    <scope>NUCLEOTIDE SEQUENCE</scope>
    <source>
        <strain evidence="1">DSM 28593</strain>
    </source>
</reference>
<comment type="caution">
    <text evidence="1">The sequence shown here is derived from an EMBL/GenBank/DDBJ whole genome shotgun (WGS) entry which is preliminary data.</text>
</comment>
<sequence length="73" mass="8341">MDYVIKFCENNFVHGTGETARRLREEDNYEVMITSCLGNCSDCIDMPYAVVKDTLIYADDADSLYDEIMDAID</sequence>
<keyword evidence="2" id="KW-1185">Reference proteome</keyword>
<gene>
    <name evidence="1" type="ORF">NSA47_01970</name>
</gene>
<organism evidence="1 2">
    <name type="scientific">Irregularibacter muris</name>
    <dbReference type="NCBI Taxonomy" id="1796619"/>
    <lineage>
        <taxon>Bacteria</taxon>
        <taxon>Bacillati</taxon>
        <taxon>Bacillota</taxon>
        <taxon>Clostridia</taxon>
        <taxon>Eubacteriales</taxon>
        <taxon>Eubacteriaceae</taxon>
        <taxon>Irregularibacter</taxon>
    </lineage>
</organism>
<evidence type="ECO:0000313" key="1">
    <source>
        <dbReference type="EMBL" id="MCR1897754.1"/>
    </source>
</evidence>